<evidence type="ECO:0000313" key="2">
    <source>
        <dbReference type="Proteomes" id="UP000004994"/>
    </source>
</evidence>
<proteinExistence type="predicted"/>
<reference evidence="1" key="1">
    <citation type="journal article" date="2012" name="Nature">
        <title>The tomato genome sequence provides insights into fleshy fruit evolution.</title>
        <authorList>
            <consortium name="Tomato Genome Consortium"/>
        </authorList>
    </citation>
    <scope>NUCLEOTIDE SEQUENCE [LARGE SCALE GENOMIC DNA]</scope>
    <source>
        <strain evidence="1">cv. Heinz 1706</strain>
    </source>
</reference>
<organism evidence="1">
    <name type="scientific">Solanum lycopersicum</name>
    <name type="common">Tomato</name>
    <name type="synonym">Lycopersicon esculentum</name>
    <dbReference type="NCBI Taxonomy" id="4081"/>
    <lineage>
        <taxon>Eukaryota</taxon>
        <taxon>Viridiplantae</taxon>
        <taxon>Streptophyta</taxon>
        <taxon>Embryophyta</taxon>
        <taxon>Tracheophyta</taxon>
        <taxon>Spermatophyta</taxon>
        <taxon>Magnoliopsida</taxon>
        <taxon>eudicotyledons</taxon>
        <taxon>Gunneridae</taxon>
        <taxon>Pentapetalae</taxon>
        <taxon>asterids</taxon>
        <taxon>lamiids</taxon>
        <taxon>Solanales</taxon>
        <taxon>Solanaceae</taxon>
        <taxon>Solanoideae</taxon>
        <taxon>Solaneae</taxon>
        <taxon>Solanum</taxon>
        <taxon>Solanum subgen. Lycopersicon</taxon>
    </lineage>
</organism>
<sequence length="97" mass="10531">MVINFATETNDSFGDSFPDADGSSIKFIFSAYKAQLLYLHGKNPTGAAQSSIPSDNILQPACCRRNADNSGDDATNICPGMCIFQDIDQGKMDFHFV</sequence>
<dbReference type="AlphaFoldDB" id="A0A3Q7FVM0"/>
<dbReference type="Proteomes" id="UP000004994">
    <property type="component" value="Chromosome 2"/>
</dbReference>
<reference evidence="1" key="2">
    <citation type="submission" date="2019-01" db="UniProtKB">
        <authorList>
            <consortium name="EnsemblPlants"/>
        </authorList>
    </citation>
    <scope>IDENTIFICATION</scope>
    <source>
        <strain evidence="1">cv. Heinz 1706</strain>
    </source>
</reference>
<keyword evidence="2" id="KW-1185">Reference proteome</keyword>
<dbReference type="InParanoid" id="A0A3Q7FVM0"/>
<evidence type="ECO:0000313" key="1">
    <source>
        <dbReference type="EnsemblPlants" id="Solyc02g086225.1.1"/>
    </source>
</evidence>
<dbReference type="Gramene" id="Solyc02g086225.1.1">
    <property type="protein sequence ID" value="Solyc02g086225.1.1"/>
    <property type="gene ID" value="Solyc02g086225.1"/>
</dbReference>
<accession>A0A3Q7FVM0</accession>
<name>A0A3Q7FVM0_SOLLC</name>
<protein>
    <submittedName>
        <fullName evidence="1">Uncharacterized protein</fullName>
    </submittedName>
</protein>
<dbReference type="EnsemblPlants" id="Solyc02g086225.1.1">
    <property type="protein sequence ID" value="Solyc02g086225.1.1"/>
    <property type="gene ID" value="Solyc02g086225.1"/>
</dbReference>